<dbReference type="EMBL" id="JAQNDL010000005">
    <property type="protein sequence ID" value="MDC0723553.1"/>
    <property type="molecule type" value="Genomic_DNA"/>
</dbReference>
<keyword evidence="3 4" id="KW-0408">Iron</keyword>
<dbReference type="PANTHER" id="PTHR30600:SF9">
    <property type="entry name" value="BLR7738 PROTEIN"/>
    <property type="match status" value="1"/>
</dbReference>
<dbReference type="InterPro" id="IPR036909">
    <property type="entry name" value="Cyt_c-like_dom_sf"/>
</dbReference>
<accession>A0ABT5EDN5</accession>
<name>A0ABT5EDN5_9BACT</name>
<evidence type="ECO:0000313" key="8">
    <source>
        <dbReference type="Proteomes" id="UP001221686"/>
    </source>
</evidence>
<evidence type="ECO:0000256" key="3">
    <source>
        <dbReference type="ARBA" id="ARBA00023004"/>
    </source>
</evidence>
<feature type="domain" description="Cytochrome c" evidence="6">
    <location>
        <begin position="452"/>
        <end position="741"/>
    </location>
</feature>
<dbReference type="PANTHER" id="PTHR30600">
    <property type="entry name" value="CYTOCHROME C PEROXIDASE-RELATED"/>
    <property type="match status" value="1"/>
</dbReference>
<keyword evidence="8" id="KW-1185">Reference proteome</keyword>
<dbReference type="Pfam" id="PF21419">
    <property type="entry name" value="RoxA-like_Cyt-c"/>
    <property type="match status" value="1"/>
</dbReference>
<reference evidence="7 8" key="1">
    <citation type="submission" date="2022-11" db="EMBL/GenBank/DDBJ databases">
        <title>Minimal conservation of predation-associated metabolite biosynthetic gene clusters underscores biosynthetic potential of Myxococcota including descriptions for ten novel species: Archangium lansinium sp. nov., Myxococcus landrumus sp. nov., Nannocystis bai.</title>
        <authorList>
            <person name="Ahearne A."/>
            <person name="Stevens C."/>
            <person name="Dowd S."/>
        </authorList>
    </citation>
    <scope>NUCLEOTIDE SEQUENCE [LARGE SCALE GENOMIC DNA]</scope>
    <source>
        <strain evidence="7 8">BB15-2</strain>
    </source>
</reference>
<evidence type="ECO:0000313" key="7">
    <source>
        <dbReference type="EMBL" id="MDC0723553.1"/>
    </source>
</evidence>
<organism evidence="7 8">
    <name type="scientific">Nannocystis bainbridge</name>
    <dbReference type="NCBI Taxonomy" id="2995303"/>
    <lineage>
        <taxon>Bacteria</taxon>
        <taxon>Pseudomonadati</taxon>
        <taxon>Myxococcota</taxon>
        <taxon>Polyangia</taxon>
        <taxon>Nannocystales</taxon>
        <taxon>Nannocystaceae</taxon>
        <taxon>Nannocystis</taxon>
    </lineage>
</organism>
<keyword evidence="1 4" id="KW-0349">Heme</keyword>
<evidence type="ECO:0000256" key="1">
    <source>
        <dbReference type="ARBA" id="ARBA00022617"/>
    </source>
</evidence>
<feature type="region of interest" description="Disordered" evidence="5">
    <location>
        <begin position="1"/>
        <end position="70"/>
    </location>
</feature>
<evidence type="ECO:0000256" key="2">
    <source>
        <dbReference type="ARBA" id="ARBA00022723"/>
    </source>
</evidence>
<evidence type="ECO:0000256" key="4">
    <source>
        <dbReference type="PROSITE-ProRule" id="PRU00433"/>
    </source>
</evidence>
<protein>
    <recommendedName>
        <fullName evidence="6">Cytochrome c domain-containing protein</fullName>
    </recommendedName>
</protein>
<dbReference type="InterPro" id="IPR009056">
    <property type="entry name" value="Cyt_c-like_dom"/>
</dbReference>
<dbReference type="RefSeq" id="WP_272092097.1">
    <property type="nucleotide sequence ID" value="NZ_JAQNDL010000005.1"/>
</dbReference>
<feature type="compositionally biased region" description="Gly residues" evidence="5">
    <location>
        <begin position="18"/>
        <end position="32"/>
    </location>
</feature>
<dbReference type="InterPro" id="IPR051395">
    <property type="entry name" value="Cytochrome_c_Peroxidase/MauG"/>
</dbReference>
<dbReference type="SUPFAM" id="SSF46626">
    <property type="entry name" value="Cytochrome c"/>
    <property type="match status" value="1"/>
</dbReference>
<feature type="compositionally biased region" description="Low complexity" evidence="5">
    <location>
        <begin position="33"/>
        <end position="65"/>
    </location>
</feature>
<sequence length="741" mass="79812">MLPAFGCVDTPPAETTGTGEGPTTGDTAGGGSTTTDGVVPTTGEPNSGDGSSSEGSSDSSSSSGGEPAGCDASSPYYVEPYFDATPPAADELLWSSHGGWALWDFCQCQPDDTVLPEDPRAMVQPGVSDGRAVAFNAFWKDCHVDPELVQEVGAARTCGELRERAKRGSALLTPSSIGSGALFSGTEPQDITAGFGIATFPATQFNKLWQIWGFQSRPDNFDELVSQRYGAPFGSTPNPYPLPGEDPNLTNGGSGRLPQFFTHLRGPDGTWTGKIGITCQGCHSGSIGAAEDGPGLGLMLGSGSPLADHNLFLRDMLPLGYLASAATIANLNRTRGVNNASDVNLAFLFPDEEGFDLQTLWGVLTSGSTAGMNTPSWWNMGHRALKFVDGTFPMDAPRVDMVFYTPFFGLFGGILGQLSESGQDWMRQHAPDANDWIVTLKAPRYPFAIDEGLASSGAVHFHTLDLWAPERKNPIKNPKAGNGSCSSCHGAYAPRFFNDLAWLARPELEGVASYITPLDVIGTDPVRMETNNEAVQVAGAKNFFGYPETAGTDQDCGPQNREDLRGDRELGYLAPPLHGVWATAPYLHNGSVPNIWEILQPAARKNIWLRLSTPPRPDQAGDVVMGYDTSLTAFDAERVGWYYQEIACEMKGLNQPDVSPYIDCVPGSDNDPLVQLLLGTLYSNFIGVWNILYPPILTEKQMEERKIYNTHMHGQGNEGHEFTAVLTDEERLAILEYLKTL</sequence>
<dbReference type="Gene3D" id="1.10.760.10">
    <property type="entry name" value="Cytochrome c-like domain"/>
    <property type="match status" value="1"/>
</dbReference>
<gene>
    <name evidence="7" type="ORF">POL25_42115</name>
</gene>
<dbReference type="PROSITE" id="PS51007">
    <property type="entry name" value="CYTC"/>
    <property type="match status" value="1"/>
</dbReference>
<evidence type="ECO:0000259" key="6">
    <source>
        <dbReference type="PROSITE" id="PS51007"/>
    </source>
</evidence>
<comment type="caution">
    <text evidence="7">The sequence shown here is derived from an EMBL/GenBank/DDBJ whole genome shotgun (WGS) entry which is preliminary data.</text>
</comment>
<dbReference type="Proteomes" id="UP001221686">
    <property type="component" value="Unassembled WGS sequence"/>
</dbReference>
<keyword evidence="2 4" id="KW-0479">Metal-binding</keyword>
<evidence type="ECO:0000256" key="5">
    <source>
        <dbReference type="SAM" id="MobiDB-lite"/>
    </source>
</evidence>
<proteinExistence type="predicted"/>